<keyword evidence="2" id="KW-1185">Reference proteome</keyword>
<evidence type="ECO:0000313" key="1">
    <source>
        <dbReference type="EMBL" id="UOE19742.1"/>
    </source>
</evidence>
<dbReference type="Proteomes" id="UP000265719">
    <property type="component" value="Chromosome"/>
</dbReference>
<dbReference type="AlphaFoldDB" id="A0A399G2D2"/>
<proteinExistence type="predicted"/>
<protein>
    <submittedName>
        <fullName evidence="1">Uncharacterized protein</fullName>
    </submittedName>
</protein>
<gene>
    <name evidence="1" type="ORF">NI17_000250</name>
</gene>
<dbReference type="PROSITE" id="PS51257">
    <property type="entry name" value="PROKAR_LIPOPROTEIN"/>
    <property type="match status" value="1"/>
</dbReference>
<sequence length="398" mass="41930">MARAIRTPWRSVRTTTSVAAVTVFALSTTGCGLFGLGPGSGPEPSPSPTPVSAGPLFEEALTALEEAPAVRLQGQFSDPEDTTDVVNTSLTVTATGAAQGTFQTETGGEASYFEADNKLFVKADSDYWLSHTVFNPDGDTYPDNWVRVTHEQFGLDPGGVLTPAGLAESLRGQAPADDVEAVEEKLDGVVVYRVELTGGTVWVSSEAPHELVRMQIEELTPAEGEGVASRIDASFTEVDTAAVEQLYDDLTKYAEDELGSARDARLEVGWAEELGGDCQTGGVCTMVGTVQETSDASEGSILVRMDGHFNNDELGEKTCHKTGKLEAGGTVELSCSVDYALAPSANPVTYTIDFEALLSTRALSGDAREELVAKIKEQRETTLSGGSGGEGAEAEEGE</sequence>
<reference evidence="1" key="1">
    <citation type="submission" date="2020-10" db="EMBL/GenBank/DDBJ databases">
        <title>De novo genome project of the cellulose decomposer Thermobifida halotolerans type strain.</title>
        <authorList>
            <person name="Nagy I."/>
            <person name="Horvath B."/>
            <person name="Kukolya J."/>
            <person name="Nagy I."/>
            <person name="Orsini M."/>
        </authorList>
    </citation>
    <scope>NUCLEOTIDE SEQUENCE</scope>
    <source>
        <strain evidence="1">DSM 44931</strain>
    </source>
</reference>
<name>A0A399G2D2_9ACTN</name>
<organism evidence="1 2">
    <name type="scientific">Thermobifida halotolerans</name>
    <dbReference type="NCBI Taxonomy" id="483545"/>
    <lineage>
        <taxon>Bacteria</taxon>
        <taxon>Bacillati</taxon>
        <taxon>Actinomycetota</taxon>
        <taxon>Actinomycetes</taxon>
        <taxon>Streptosporangiales</taxon>
        <taxon>Nocardiopsidaceae</taxon>
        <taxon>Thermobifida</taxon>
    </lineage>
</organism>
<dbReference type="EMBL" id="CP063196">
    <property type="protein sequence ID" value="UOE19742.1"/>
    <property type="molecule type" value="Genomic_DNA"/>
</dbReference>
<dbReference type="KEGG" id="thao:NI17_000250"/>
<dbReference type="OrthoDB" id="5173041at2"/>
<dbReference type="Gene3D" id="2.50.20.20">
    <property type="match status" value="1"/>
</dbReference>
<accession>A0A399G2D2</accession>
<evidence type="ECO:0000313" key="2">
    <source>
        <dbReference type="Proteomes" id="UP000265719"/>
    </source>
</evidence>